<gene>
    <name evidence="2" type="ORF">A3Q56_08401</name>
</gene>
<reference evidence="2 3" key="1">
    <citation type="submission" date="2016-04" db="EMBL/GenBank/DDBJ databases">
        <title>The genome of Intoshia linei affirms orthonectids as highly simplified spiralians.</title>
        <authorList>
            <person name="Mikhailov K.V."/>
            <person name="Slusarev G.S."/>
            <person name="Nikitin M.A."/>
            <person name="Logacheva M.D."/>
            <person name="Penin A."/>
            <person name="Aleoshin V."/>
            <person name="Panchin Y.V."/>
        </authorList>
    </citation>
    <scope>NUCLEOTIDE SEQUENCE [LARGE SCALE GENOMIC DNA]</scope>
    <source>
        <strain evidence="2">Intl2013</strain>
        <tissue evidence="2">Whole animal</tissue>
    </source>
</reference>
<evidence type="ECO:0000313" key="2">
    <source>
        <dbReference type="EMBL" id="OAF63895.1"/>
    </source>
</evidence>
<keyword evidence="3" id="KW-1185">Reference proteome</keyword>
<evidence type="ECO:0000313" key="3">
    <source>
        <dbReference type="Proteomes" id="UP000078046"/>
    </source>
</evidence>
<proteinExistence type="predicted"/>
<feature type="domain" description="PiggyBac transposable element-derived protein" evidence="1">
    <location>
        <begin position="1"/>
        <end position="50"/>
    </location>
</feature>
<comment type="caution">
    <text evidence="2">The sequence shown here is derived from an EMBL/GenBank/DDBJ whole genome shotgun (WGS) entry which is preliminary data.</text>
</comment>
<dbReference type="EMBL" id="LWCA01002397">
    <property type="protein sequence ID" value="OAF63895.1"/>
    <property type="molecule type" value="Genomic_DNA"/>
</dbReference>
<dbReference type="AlphaFoldDB" id="A0A177APG1"/>
<evidence type="ECO:0000259" key="1">
    <source>
        <dbReference type="Pfam" id="PF13843"/>
    </source>
</evidence>
<dbReference type="InterPro" id="IPR029526">
    <property type="entry name" value="PGBD"/>
</dbReference>
<sequence length="80" mass="9563">MVPYFRRHSAKMFIKSKPIRYGYKIWCLCGNDGYPYNLSINQGKNINVDKLPLSRRVINVNTEKRKLCYSIYHTQDNYNL</sequence>
<organism evidence="2 3">
    <name type="scientific">Intoshia linei</name>
    <dbReference type="NCBI Taxonomy" id="1819745"/>
    <lineage>
        <taxon>Eukaryota</taxon>
        <taxon>Metazoa</taxon>
        <taxon>Spiralia</taxon>
        <taxon>Lophotrochozoa</taxon>
        <taxon>Mesozoa</taxon>
        <taxon>Orthonectida</taxon>
        <taxon>Rhopaluridae</taxon>
        <taxon>Intoshia</taxon>
    </lineage>
</organism>
<protein>
    <recommendedName>
        <fullName evidence="1">PiggyBac transposable element-derived protein domain-containing protein</fullName>
    </recommendedName>
</protein>
<accession>A0A177APG1</accession>
<dbReference type="Proteomes" id="UP000078046">
    <property type="component" value="Unassembled WGS sequence"/>
</dbReference>
<dbReference type="OrthoDB" id="6142374at2759"/>
<dbReference type="Pfam" id="PF13843">
    <property type="entry name" value="DDE_Tnp_1_7"/>
    <property type="match status" value="1"/>
</dbReference>
<name>A0A177APG1_9BILA</name>